<feature type="compositionally biased region" description="Basic and acidic residues" evidence="1">
    <location>
        <begin position="10"/>
        <end position="30"/>
    </location>
</feature>
<feature type="compositionally biased region" description="Basic and acidic residues" evidence="1">
    <location>
        <begin position="52"/>
        <end position="81"/>
    </location>
</feature>
<dbReference type="AlphaFoldDB" id="A0A395NGX5"/>
<feature type="region of interest" description="Disordered" evidence="1">
    <location>
        <begin position="1"/>
        <end position="105"/>
    </location>
</feature>
<comment type="caution">
    <text evidence="2">The sequence shown here is derived from an EMBL/GenBank/DDBJ whole genome shotgun (WGS) entry which is preliminary data.</text>
</comment>
<name>A0A395NGX5_TRIAR</name>
<evidence type="ECO:0000313" key="2">
    <source>
        <dbReference type="EMBL" id="RFU75097.1"/>
    </source>
</evidence>
<accession>A0A395NGX5</accession>
<organism evidence="2 3">
    <name type="scientific">Trichoderma arundinaceum</name>
    <dbReference type="NCBI Taxonomy" id="490622"/>
    <lineage>
        <taxon>Eukaryota</taxon>
        <taxon>Fungi</taxon>
        <taxon>Dikarya</taxon>
        <taxon>Ascomycota</taxon>
        <taxon>Pezizomycotina</taxon>
        <taxon>Sordariomycetes</taxon>
        <taxon>Hypocreomycetidae</taxon>
        <taxon>Hypocreales</taxon>
        <taxon>Hypocreaceae</taxon>
        <taxon>Trichoderma</taxon>
    </lineage>
</organism>
<proteinExistence type="predicted"/>
<gene>
    <name evidence="2" type="ORF">TARUN_7152</name>
</gene>
<evidence type="ECO:0000313" key="3">
    <source>
        <dbReference type="Proteomes" id="UP000266272"/>
    </source>
</evidence>
<dbReference type="EMBL" id="PXOA01000469">
    <property type="protein sequence ID" value="RFU75097.1"/>
    <property type="molecule type" value="Genomic_DNA"/>
</dbReference>
<evidence type="ECO:0000256" key="1">
    <source>
        <dbReference type="SAM" id="MobiDB-lite"/>
    </source>
</evidence>
<dbReference type="Proteomes" id="UP000266272">
    <property type="component" value="Unassembled WGS sequence"/>
</dbReference>
<protein>
    <submittedName>
        <fullName evidence="2">Uncharacterized protein</fullName>
    </submittedName>
</protein>
<reference evidence="2 3" key="1">
    <citation type="journal article" date="2018" name="PLoS Pathog.">
        <title>Evolution of structural diversity of trichothecenes, a family of toxins produced by plant pathogenic and entomopathogenic fungi.</title>
        <authorList>
            <person name="Proctor R.H."/>
            <person name="McCormick S.P."/>
            <person name="Kim H.S."/>
            <person name="Cardoza R.E."/>
            <person name="Stanley A.M."/>
            <person name="Lindo L."/>
            <person name="Kelly A."/>
            <person name="Brown D.W."/>
            <person name="Lee T."/>
            <person name="Vaughan M.M."/>
            <person name="Alexander N.J."/>
            <person name="Busman M."/>
            <person name="Gutierrez S."/>
        </authorList>
    </citation>
    <scope>NUCLEOTIDE SEQUENCE [LARGE SCALE GENOMIC DNA]</scope>
    <source>
        <strain evidence="2 3">IBT 40837</strain>
    </source>
</reference>
<sequence length="400" mass="45736">MNEQKTINTKLEKREDKEGKQTLDTEKGEVQSEQIKLLKRPQRNKAQAAAKQENKMKQAVSTEKKEKQRESIKVVGKKEKGNAQTVQEEEKKIEGEQASPTTEEENMKFEVIQRSIKAASTISEAPELLLPEVSKPIEGKNQLLQQVTEGKEIFEWEKLPTLLKHWRYQTPNTTGESRNPEMCIDFTNIENANRNQGTIADASLLKFPGQTVRQKTKRNDMLDWGMLSAHDPNREYQEAIAIGERPSVKKSTVRIDFVGIEYADREEKTMKDALLFDFAAKFALPDNIKSESLKFVITDTIEVDINDPESVWRLITLPAKKYERKGFHLFSKGGKTLNADNCCKTVVDDHSYIIVLRRSFNGDSSRNKERRKKPKVGNSVDVDIQEKDRGYDALFSTSPK</sequence>
<keyword evidence="3" id="KW-1185">Reference proteome</keyword>